<accession>A0A059T6F0</accession>
<evidence type="ECO:0000256" key="3">
    <source>
        <dbReference type="ARBA" id="ARBA00023219"/>
    </source>
</evidence>
<dbReference type="GeneID" id="19735918"/>
<keyword evidence="1" id="KW-1188">Viral release from host cell</keyword>
<keyword evidence="1" id="KW-0118">Viral capsid assembly</keyword>
<gene>
    <name evidence="4" type="ORF">LP101_003</name>
</gene>
<dbReference type="Proteomes" id="UP000026993">
    <property type="component" value="Segment"/>
</dbReference>
<dbReference type="OrthoDB" id="3067at10239"/>
<evidence type="ECO:0000256" key="2">
    <source>
        <dbReference type="ARBA" id="ARBA00023009"/>
    </source>
</evidence>
<dbReference type="InterPro" id="IPR006944">
    <property type="entry name" value="Phage/GTA_portal"/>
</dbReference>
<dbReference type="KEGG" id="vg:19735918"/>
<keyword evidence="3" id="KW-0231">Viral genome packaging</keyword>
<evidence type="ECO:0000313" key="5">
    <source>
        <dbReference type="Proteomes" id="UP000026993"/>
    </source>
</evidence>
<dbReference type="InterPro" id="IPR006427">
    <property type="entry name" value="Portal_HK97"/>
</dbReference>
<sequence length="376" mass="43565">MGLFTELFKRNKEIEWMWDLDFLEDKTTKVYLKKMALNTCVKHIARTIAKSDFRLKNGEISVRDKLYYKLNIRPNTDMSSSSFWEKVIYKLIYDNECLIVLSDTDDFLIADSYVRKEFALFPDIFEGVTVKNYCYERKFSMDDVIFLEYGNERLSAFTNGMFEDYGELFGKMIRAQMRNFQIRGAVNFKMAGVADKDKQIKLQEYIDKVYASFSNNEIAIVPQLEGFNYEEFGTTSVNNSQSFDEVKKLRKEMIDYVASILGIPSSLLHGDMADLSNNMKAYMEYCIDPLTKKLEDELNAKLFTSSEFLAGEHIKIIHKKDIIENAEAVDKLVASGSFNRNEVRELLGAERVDNPELDKYLITKNYQSADEGGENE</sequence>
<dbReference type="NCBIfam" id="TIGR01537">
    <property type="entry name" value="portal_HK97"/>
    <property type="match status" value="1"/>
</dbReference>
<keyword evidence="2" id="KW-1160">Virus entry into host cell</keyword>
<dbReference type="EMBL" id="KJ094023">
    <property type="protein sequence ID" value="AHL18782.1"/>
    <property type="molecule type" value="Genomic_DNA"/>
</dbReference>
<dbReference type="Pfam" id="PF04860">
    <property type="entry name" value="Phage_portal"/>
    <property type="match status" value="1"/>
</dbReference>
<keyword evidence="5" id="KW-1185">Reference proteome</keyword>
<name>A0A059T6F0_9CAUD</name>
<keyword evidence="2" id="KW-1171">Viral genome ejection through host cell envelope</keyword>
<dbReference type="RefSeq" id="YP_009044804.1">
    <property type="nucleotide sequence ID" value="NC_024387.1"/>
</dbReference>
<evidence type="ECO:0000313" key="4">
    <source>
        <dbReference type="EMBL" id="AHL18782.1"/>
    </source>
</evidence>
<reference evidence="4 5" key="1">
    <citation type="journal article" date="2014" name="Appl. Environ. Microbiol.">
        <title>Comparative genomic and morphological analysis of Listeria phages isolated from farm environments.</title>
        <authorList>
            <person name="Denes T."/>
            <person name="Vongkamjan K."/>
            <person name="Ackermann H.W."/>
            <person name="Moreno Switt A.I."/>
            <person name="Wiedmann M."/>
            <person name="den Bakker H.C."/>
        </authorList>
    </citation>
    <scope>NUCLEOTIDE SEQUENCE [LARGE SCALE GENOMIC DNA]</scope>
</reference>
<protein>
    <submittedName>
        <fullName evidence="4">Portal protein</fullName>
    </submittedName>
</protein>
<organism evidence="4 5">
    <name type="scientific">Listeria phage LP-101</name>
    <dbReference type="NCBI Taxonomy" id="1458856"/>
    <lineage>
        <taxon>Viruses</taxon>
        <taxon>Duplodnaviria</taxon>
        <taxon>Heunggongvirae</taxon>
        <taxon>Uroviricota</taxon>
        <taxon>Caudoviricetes</taxon>
        <taxon>Trabyvirinae</taxon>
        <taxon>Slepowronvirus</taxon>
        <taxon>Slepowronvirus LP101</taxon>
    </lineage>
</organism>
<evidence type="ECO:0000256" key="1">
    <source>
        <dbReference type="ARBA" id="ARBA00022950"/>
    </source>
</evidence>
<proteinExistence type="predicted"/>
<keyword evidence="2" id="KW-1162">Viral penetration into host cytoplasm</keyword>